<organism evidence="2 3">
    <name type="scientific">Panicum miliaceum</name>
    <name type="common">Proso millet</name>
    <name type="synonym">Broomcorn millet</name>
    <dbReference type="NCBI Taxonomy" id="4540"/>
    <lineage>
        <taxon>Eukaryota</taxon>
        <taxon>Viridiplantae</taxon>
        <taxon>Streptophyta</taxon>
        <taxon>Embryophyta</taxon>
        <taxon>Tracheophyta</taxon>
        <taxon>Spermatophyta</taxon>
        <taxon>Magnoliopsida</taxon>
        <taxon>Liliopsida</taxon>
        <taxon>Poales</taxon>
        <taxon>Poaceae</taxon>
        <taxon>PACMAD clade</taxon>
        <taxon>Panicoideae</taxon>
        <taxon>Panicodae</taxon>
        <taxon>Paniceae</taxon>
        <taxon>Panicinae</taxon>
        <taxon>Panicum</taxon>
        <taxon>Panicum sect. Panicum</taxon>
    </lineage>
</organism>
<evidence type="ECO:0000256" key="1">
    <source>
        <dbReference type="SAM" id="MobiDB-lite"/>
    </source>
</evidence>
<keyword evidence="3" id="KW-1185">Reference proteome</keyword>
<evidence type="ECO:0000313" key="3">
    <source>
        <dbReference type="Proteomes" id="UP000275267"/>
    </source>
</evidence>
<evidence type="ECO:0000313" key="2">
    <source>
        <dbReference type="EMBL" id="RLN03388.1"/>
    </source>
</evidence>
<sequence length="145" mass="14881">MRGAADGTGVDESLEMVAVAGTPARARGAVRGARAGVPTKRAPGQAEAREGRRGGGGRRQEGPHEEVYQGGAIAESCSGRGQGGGGCCGERGGYELGSGPGLPRCYQRPISALCHLGVMILGLAFFKDSVPQRPQVERGRSFSVD</sequence>
<dbReference type="AlphaFoldDB" id="A0A3L6RH12"/>
<dbReference type="Proteomes" id="UP000275267">
    <property type="component" value="Unassembled WGS sequence"/>
</dbReference>
<protein>
    <submittedName>
        <fullName evidence="2">Reticulon-like protein B17</fullName>
    </submittedName>
</protein>
<reference evidence="3" key="1">
    <citation type="journal article" date="2019" name="Nat. Commun.">
        <title>The genome of broomcorn millet.</title>
        <authorList>
            <person name="Zou C."/>
            <person name="Miki D."/>
            <person name="Li D."/>
            <person name="Tang Q."/>
            <person name="Xiao L."/>
            <person name="Rajput S."/>
            <person name="Deng P."/>
            <person name="Jia W."/>
            <person name="Huang R."/>
            <person name="Zhang M."/>
            <person name="Sun Y."/>
            <person name="Hu J."/>
            <person name="Fu X."/>
            <person name="Schnable P.S."/>
            <person name="Li F."/>
            <person name="Zhang H."/>
            <person name="Feng B."/>
            <person name="Zhu X."/>
            <person name="Liu R."/>
            <person name="Schnable J.C."/>
            <person name="Zhu J.-K."/>
            <person name="Zhang H."/>
        </authorList>
    </citation>
    <scope>NUCLEOTIDE SEQUENCE [LARGE SCALE GENOMIC DNA]</scope>
</reference>
<gene>
    <name evidence="2" type="ORF">C2845_PM13G05120</name>
</gene>
<dbReference type="STRING" id="4540.A0A3L6RH12"/>
<name>A0A3L6RH12_PANMI</name>
<feature type="compositionally biased region" description="Low complexity" evidence="1">
    <location>
        <begin position="27"/>
        <end position="46"/>
    </location>
</feature>
<dbReference type="OrthoDB" id="783438at2759"/>
<feature type="region of interest" description="Disordered" evidence="1">
    <location>
        <begin position="27"/>
        <end position="81"/>
    </location>
</feature>
<proteinExistence type="predicted"/>
<dbReference type="EMBL" id="PQIB02000008">
    <property type="protein sequence ID" value="RLN03388.1"/>
    <property type="molecule type" value="Genomic_DNA"/>
</dbReference>
<feature type="compositionally biased region" description="Basic and acidic residues" evidence="1">
    <location>
        <begin position="47"/>
        <end position="67"/>
    </location>
</feature>
<accession>A0A3L6RH12</accession>
<comment type="caution">
    <text evidence="2">The sequence shown here is derived from an EMBL/GenBank/DDBJ whole genome shotgun (WGS) entry which is preliminary data.</text>
</comment>